<accession>A0AAD9ICE1</accession>
<name>A0AAD9ICE1_9PEZI</name>
<proteinExistence type="predicted"/>
<dbReference type="Proteomes" id="UP001217918">
    <property type="component" value="Unassembled WGS sequence"/>
</dbReference>
<evidence type="ECO:0000259" key="1">
    <source>
        <dbReference type="Pfam" id="PF00149"/>
    </source>
</evidence>
<organism evidence="2 3">
    <name type="scientific">Phyllachora maydis</name>
    <dbReference type="NCBI Taxonomy" id="1825666"/>
    <lineage>
        <taxon>Eukaryota</taxon>
        <taxon>Fungi</taxon>
        <taxon>Dikarya</taxon>
        <taxon>Ascomycota</taxon>
        <taxon>Pezizomycotina</taxon>
        <taxon>Sordariomycetes</taxon>
        <taxon>Sordariomycetidae</taxon>
        <taxon>Phyllachorales</taxon>
        <taxon>Phyllachoraceae</taxon>
        <taxon>Phyllachora</taxon>
    </lineage>
</organism>
<dbReference type="InterPro" id="IPR029052">
    <property type="entry name" value="Metallo-depent_PP-like"/>
</dbReference>
<gene>
    <name evidence="2" type="ORF">P8C59_008534</name>
</gene>
<evidence type="ECO:0000313" key="2">
    <source>
        <dbReference type="EMBL" id="KAK2074317.1"/>
    </source>
</evidence>
<protein>
    <recommendedName>
        <fullName evidence="1">Calcineurin-like phosphoesterase domain-containing protein</fullName>
    </recommendedName>
</protein>
<dbReference type="GO" id="GO:0016787">
    <property type="term" value="F:hydrolase activity"/>
    <property type="evidence" value="ECO:0007669"/>
    <property type="project" value="InterPro"/>
</dbReference>
<dbReference type="SUPFAM" id="SSF56300">
    <property type="entry name" value="Metallo-dependent phosphatases"/>
    <property type="match status" value="1"/>
</dbReference>
<dbReference type="Gene3D" id="3.60.21.10">
    <property type="match status" value="1"/>
</dbReference>
<dbReference type="AlphaFoldDB" id="A0AAD9ICE1"/>
<dbReference type="InterPro" id="IPR051693">
    <property type="entry name" value="UPF0046_metallophosphoest"/>
</dbReference>
<dbReference type="EMBL" id="JAQQPM010000008">
    <property type="protein sequence ID" value="KAK2074317.1"/>
    <property type="molecule type" value="Genomic_DNA"/>
</dbReference>
<sequence length="325" mass="37090">MGWLAWLGLRRANIWERPTALDIVLLSPLQWLVFRFYHLVLWLRGRPFRPPRDRPPIRVVCLSDTHDWQPAHVPDGDLLIHAGDLTDDGSLDAIQKQMDWLATLPHRHKVVIAGNHDSWFDERARRPQDQESGRKLDFHGAHYLQDSSVTLPFKEGRRLNIYGCADLPLCGGPSFAFQYERKSPPWKGKIPEETDVLVTHTPPRHHRDLSLGCAGLLEELWRVKPKLHVFGHVHWGKGREPVYFDECQRAYEAAMARPGKGAIFDVLPNAGWIDACWVLWYGVNAVLWKWIMQGPGTNNGALMVNAAVMHGNTGKLGREIQVVDL</sequence>
<dbReference type="Pfam" id="PF00149">
    <property type="entry name" value="Metallophos"/>
    <property type="match status" value="1"/>
</dbReference>
<evidence type="ECO:0000313" key="3">
    <source>
        <dbReference type="Proteomes" id="UP001217918"/>
    </source>
</evidence>
<dbReference type="CDD" id="cd07379">
    <property type="entry name" value="MPP_239FB"/>
    <property type="match status" value="1"/>
</dbReference>
<dbReference type="PANTHER" id="PTHR12905">
    <property type="entry name" value="METALLOPHOSPHOESTERASE"/>
    <property type="match status" value="1"/>
</dbReference>
<reference evidence="2" key="1">
    <citation type="journal article" date="2023" name="Mol. Plant Microbe Interact.">
        <title>Elucidating the Obligate Nature and Biological Capacity of an Invasive Fungal Corn Pathogen.</title>
        <authorList>
            <person name="MacCready J.S."/>
            <person name="Roggenkamp E.M."/>
            <person name="Gdanetz K."/>
            <person name="Chilvers M.I."/>
        </authorList>
    </citation>
    <scope>NUCLEOTIDE SEQUENCE</scope>
    <source>
        <strain evidence="2">PM02</strain>
    </source>
</reference>
<dbReference type="PANTHER" id="PTHR12905:SF18">
    <property type="entry name" value="ESTER HYDROLASE, PUTATIVE (AFU_ORTHOLOGUE AFUA_4G03130)-RELATED"/>
    <property type="match status" value="1"/>
</dbReference>
<dbReference type="InterPro" id="IPR004843">
    <property type="entry name" value="Calcineurin-like_PHP"/>
</dbReference>
<feature type="domain" description="Calcineurin-like phosphoesterase" evidence="1">
    <location>
        <begin position="74"/>
        <end position="235"/>
    </location>
</feature>
<keyword evidence="3" id="KW-1185">Reference proteome</keyword>
<comment type="caution">
    <text evidence="2">The sequence shown here is derived from an EMBL/GenBank/DDBJ whole genome shotgun (WGS) entry which is preliminary data.</text>
</comment>